<dbReference type="Pfam" id="PF22580">
    <property type="entry name" value="KYNU_C"/>
    <property type="match status" value="1"/>
</dbReference>
<feature type="binding site" evidence="4">
    <location>
        <position position="259"/>
    </location>
    <ligand>
        <name>pyridoxal 5'-phosphate</name>
        <dbReference type="ChEBI" id="CHEBI:597326"/>
    </ligand>
</feature>
<dbReference type="UniPathway" id="UPA00253">
    <property type="reaction ID" value="UER00329"/>
</dbReference>
<dbReference type="InterPro" id="IPR015424">
    <property type="entry name" value="PyrdxlP-dep_Trfase"/>
</dbReference>
<dbReference type="InterPro" id="IPR010111">
    <property type="entry name" value="Kynureninase"/>
</dbReference>
<feature type="binding site" evidence="4">
    <location>
        <begin position="149"/>
        <end position="152"/>
    </location>
    <ligand>
        <name>pyridoxal 5'-phosphate</name>
        <dbReference type="ChEBI" id="CHEBI:597326"/>
    </ligand>
</feature>
<protein>
    <recommendedName>
        <fullName evidence="4 5">Kynureninase</fullName>
        <ecNumber evidence="4 5">3.7.1.3</ecNumber>
    </recommendedName>
    <alternativeName>
        <fullName evidence="4">L-kynurenine hydrolase</fullName>
    </alternativeName>
</protein>
<dbReference type="GO" id="GO:0019441">
    <property type="term" value="P:L-tryptophan catabolic process to kynurenine"/>
    <property type="evidence" value="ECO:0007669"/>
    <property type="project" value="TreeGrafter"/>
</dbReference>
<evidence type="ECO:0000313" key="8">
    <source>
        <dbReference type="Proteomes" id="UP000198790"/>
    </source>
</evidence>
<dbReference type="PIRSF" id="PIRSF038800">
    <property type="entry name" value="KYNU"/>
    <property type="match status" value="1"/>
</dbReference>
<evidence type="ECO:0000313" key="7">
    <source>
        <dbReference type="EMBL" id="SFB51248.1"/>
    </source>
</evidence>
<dbReference type="STRING" id="237018.SAMN04489723_11530"/>
<evidence type="ECO:0000256" key="5">
    <source>
        <dbReference type="NCBIfam" id="TIGR01814"/>
    </source>
</evidence>
<dbReference type="GO" id="GO:0009435">
    <property type="term" value="P:NAD+ biosynthetic process"/>
    <property type="evidence" value="ECO:0007669"/>
    <property type="project" value="UniProtKB-UniRule"/>
</dbReference>
<proteinExistence type="inferred from homology"/>
<comment type="similarity">
    <text evidence="4 6">Belongs to the kynureninase family.</text>
</comment>
<dbReference type="GO" id="GO:0019805">
    <property type="term" value="P:quinolinate biosynthetic process"/>
    <property type="evidence" value="ECO:0007669"/>
    <property type="project" value="UniProtKB-UniRule"/>
</dbReference>
<evidence type="ECO:0000256" key="4">
    <source>
        <dbReference type="HAMAP-Rule" id="MF_01970"/>
    </source>
</evidence>
<comment type="cofactor">
    <cofactor evidence="4 6">
        <name>pyridoxal 5'-phosphate</name>
        <dbReference type="ChEBI" id="CHEBI:597326"/>
    </cofactor>
</comment>
<feature type="binding site" evidence="4">
    <location>
        <position position="318"/>
    </location>
    <ligand>
        <name>pyridoxal 5'-phosphate</name>
        <dbReference type="ChEBI" id="CHEBI:597326"/>
    </ligand>
</feature>
<feature type="binding site" evidence="4">
    <location>
        <position position="122"/>
    </location>
    <ligand>
        <name>pyridoxal 5'-phosphate</name>
        <dbReference type="ChEBI" id="CHEBI:597326"/>
    </ligand>
</feature>
<dbReference type="GO" id="GO:0043420">
    <property type="term" value="P:anthranilate metabolic process"/>
    <property type="evidence" value="ECO:0007669"/>
    <property type="project" value="TreeGrafter"/>
</dbReference>
<dbReference type="EC" id="3.7.1.3" evidence="4 5"/>
<dbReference type="UniPathway" id="UPA00334">
    <property type="reaction ID" value="UER00455"/>
</dbReference>
<comment type="pathway">
    <text evidence="4 6">Cofactor biosynthesis; NAD(+) biosynthesis; quinolinate from L-kynurenine: step 2/3.</text>
</comment>
<organism evidence="7 8">
    <name type="scientific">Algoriphagus aquimarinus</name>
    <dbReference type="NCBI Taxonomy" id="237018"/>
    <lineage>
        <taxon>Bacteria</taxon>
        <taxon>Pseudomonadati</taxon>
        <taxon>Bacteroidota</taxon>
        <taxon>Cytophagia</taxon>
        <taxon>Cytophagales</taxon>
        <taxon>Cyclobacteriaceae</taxon>
        <taxon>Algoriphagus</taxon>
    </lineage>
</organism>
<dbReference type="HAMAP" id="MF_01970">
    <property type="entry name" value="Kynureninase"/>
    <property type="match status" value="1"/>
</dbReference>
<accession>A0A1I1BRA4</accession>
<keyword evidence="1 4" id="KW-0662">Pyridine nucleotide biosynthesis</keyword>
<dbReference type="GO" id="GO:0005737">
    <property type="term" value="C:cytoplasm"/>
    <property type="evidence" value="ECO:0007669"/>
    <property type="project" value="UniProtKB-UniRule"/>
</dbReference>
<feature type="modified residue" description="N6-(pyridoxal phosphate)lysine" evidence="4">
    <location>
        <position position="260"/>
    </location>
</feature>
<feature type="binding site" evidence="4">
    <location>
        <position position="290"/>
    </location>
    <ligand>
        <name>pyridoxal 5'-phosphate</name>
        <dbReference type="ChEBI" id="CHEBI:597326"/>
    </ligand>
</feature>
<comment type="function">
    <text evidence="4 6">Catalyzes the cleavage of L-kynurenine (L-Kyn) and L-3-hydroxykynurenine (L-3OHKyn) into anthranilic acid (AA) and 3-hydroxyanthranilic acid (3-OHAA), respectively.</text>
</comment>
<comment type="caution">
    <text evidence="4">Lacks conserved residue(s) required for the propagation of feature annotation.</text>
</comment>
<dbReference type="GO" id="GO:0030170">
    <property type="term" value="F:pyridoxal phosphate binding"/>
    <property type="evidence" value="ECO:0007669"/>
    <property type="project" value="UniProtKB-UniRule"/>
</dbReference>
<comment type="subunit">
    <text evidence="4 6">Homodimer.</text>
</comment>
<dbReference type="EMBL" id="FOKK01000015">
    <property type="protein sequence ID" value="SFB51248.1"/>
    <property type="molecule type" value="Genomic_DNA"/>
</dbReference>
<feature type="binding site" evidence="4">
    <location>
        <position position="121"/>
    </location>
    <ligand>
        <name>pyridoxal 5'-phosphate</name>
        <dbReference type="ChEBI" id="CHEBI:597326"/>
    </ligand>
</feature>
<dbReference type="GO" id="GO:0097053">
    <property type="term" value="P:L-kynurenine catabolic process"/>
    <property type="evidence" value="ECO:0007669"/>
    <property type="project" value="UniProtKB-UniRule"/>
</dbReference>
<dbReference type="Gene3D" id="3.40.640.10">
    <property type="entry name" value="Type I PLP-dependent aspartate aminotransferase-like (Major domain)"/>
    <property type="match status" value="1"/>
</dbReference>
<dbReference type="PANTHER" id="PTHR14084">
    <property type="entry name" value="KYNURENINASE"/>
    <property type="match status" value="1"/>
</dbReference>
<dbReference type="SUPFAM" id="SSF53383">
    <property type="entry name" value="PLP-dependent transferases"/>
    <property type="match status" value="1"/>
</dbReference>
<dbReference type="GO" id="GO:0030429">
    <property type="term" value="F:kynureninase activity"/>
    <property type="evidence" value="ECO:0007669"/>
    <property type="project" value="UniProtKB-UniRule"/>
</dbReference>
<keyword evidence="3 4" id="KW-0663">Pyridoxal phosphate</keyword>
<comment type="pathway">
    <text evidence="4 6">Amino-acid degradation; L-kynurenine degradation; L-alanine and anthranilate from L-kynurenine: step 1/1.</text>
</comment>
<keyword evidence="2 4" id="KW-0378">Hydrolase</keyword>
<feature type="binding site" evidence="4">
    <location>
        <position position="234"/>
    </location>
    <ligand>
        <name>pyridoxal 5'-phosphate</name>
        <dbReference type="ChEBI" id="CHEBI:597326"/>
    </ligand>
</feature>
<gene>
    <name evidence="4" type="primary">kynU</name>
    <name evidence="7" type="ORF">SAMN04489723_11530</name>
</gene>
<comment type="catalytic activity">
    <reaction evidence="4 6">
        <text>L-kynurenine + H2O = anthranilate + L-alanine + H(+)</text>
        <dbReference type="Rhea" id="RHEA:16813"/>
        <dbReference type="ChEBI" id="CHEBI:15377"/>
        <dbReference type="ChEBI" id="CHEBI:15378"/>
        <dbReference type="ChEBI" id="CHEBI:16567"/>
        <dbReference type="ChEBI" id="CHEBI:57959"/>
        <dbReference type="ChEBI" id="CHEBI:57972"/>
        <dbReference type="EC" id="3.7.1.3"/>
    </reaction>
</comment>
<dbReference type="Proteomes" id="UP000198790">
    <property type="component" value="Unassembled WGS sequence"/>
</dbReference>
<name>A0A1I1BRA4_9BACT</name>
<feature type="binding site" evidence="4">
    <location>
        <position position="237"/>
    </location>
    <ligand>
        <name>pyridoxal 5'-phosphate</name>
        <dbReference type="ChEBI" id="CHEBI:597326"/>
    </ligand>
</feature>
<reference evidence="7 8" key="1">
    <citation type="submission" date="2016-10" db="EMBL/GenBank/DDBJ databases">
        <authorList>
            <person name="de Groot N.N."/>
        </authorList>
    </citation>
    <scope>NUCLEOTIDE SEQUENCE [LARGE SCALE GENOMIC DNA]</scope>
    <source>
        <strain evidence="7 8">DSM 23399</strain>
    </source>
</reference>
<keyword evidence="8" id="KW-1185">Reference proteome</keyword>
<dbReference type="InterPro" id="IPR015421">
    <property type="entry name" value="PyrdxlP-dep_Trfase_major"/>
</dbReference>
<dbReference type="Gene3D" id="3.90.1150.10">
    <property type="entry name" value="Aspartate Aminotransferase, domain 1"/>
    <property type="match status" value="1"/>
</dbReference>
<dbReference type="InterPro" id="IPR015422">
    <property type="entry name" value="PyrdxlP-dep_Trfase_small"/>
</dbReference>
<dbReference type="NCBIfam" id="TIGR01814">
    <property type="entry name" value="kynureninase"/>
    <property type="match status" value="1"/>
</dbReference>
<dbReference type="FunFam" id="3.40.640.10:FF:000031">
    <property type="entry name" value="Kynureninase"/>
    <property type="match status" value="1"/>
</dbReference>
<dbReference type="PANTHER" id="PTHR14084:SF0">
    <property type="entry name" value="KYNURENINASE"/>
    <property type="match status" value="1"/>
</dbReference>
<evidence type="ECO:0000256" key="3">
    <source>
        <dbReference type="ARBA" id="ARBA00022898"/>
    </source>
</evidence>
<evidence type="ECO:0000256" key="2">
    <source>
        <dbReference type="ARBA" id="ARBA00022801"/>
    </source>
</evidence>
<dbReference type="AlphaFoldDB" id="A0A1I1BRA4"/>
<comment type="catalytic activity">
    <reaction evidence="6">
        <text>3-hydroxy-L-kynurenine + H2O = 3-hydroxyanthranilate + L-alanine + H(+)</text>
        <dbReference type="Rhea" id="RHEA:25143"/>
        <dbReference type="ChEBI" id="CHEBI:15377"/>
        <dbReference type="ChEBI" id="CHEBI:15378"/>
        <dbReference type="ChEBI" id="CHEBI:36559"/>
        <dbReference type="ChEBI" id="CHEBI:57972"/>
        <dbReference type="ChEBI" id="CHEBI:58125"/>
        <dbReference type="EC" id="3.7.1.3"/>
    </reaction>
</comment>
<evidence type="ECO:0000256" key="6">
    <source>
        <dbReference type="PIRNR" id="PIRNR038800"/>
    </source>
</evidence>
<evidence type="ECO:0000256" key="1">
    <source>
        <dbReference type="ARBA" id="ARBA00022642"/>
    </source>
</evidence>
<sequence>MVSRTYKEFIYPNISKMNYQYSAQFAQEMDESDTLSHFRDRFLFPKVDGKDAIYFCGNSLGLQPKSAKDYIAKELTNWAEMGVDGHFHGEDAWFFAKQKSKPALAEIVGAYEHEVVAMNNLSVNLHLLMVSFYQPTNSRNKIIVEAGAFPSDQYMLETQVKFHGLNPEDVIIELTPRDGEHTLRTEDILAEIRKQGDSLALVNMAGLQYYTGQVFDMKAITAAAHEVGAYAGFDLAHAAGNAPLRLHDWDVDFATWCSYKYMNSGPGNVSGVFIHERFAERPDLNRFGGWWGHDQEQRFKMEKGFVPMHGADGWQLSNSDIIGLAVHQASLDIFKEAGMGDLRRKSEQLTAYLAYLIEEISGKSGVLEIITPKNPAERGCQLSLHIHRGGKAVFDEWYKQGVVGDWRNPNVIRLAPTPLYNSFLDVFRFAQILEQSLKKFA</sequence>